<dbReference type="RefSeq" id="XP_040781267.1">
    <property type="nucleotide sequence ID" value="XM_040916583.1"/>
</dbReference>
<dbReference type="GeneID" id="63833712"/>
<feature type="transmembrane region" description="Helical" evidence="1">
    <location>
        <begin position="132"/>
        <end position="153"/>
    </location>
</feature>
<name>A0A9P4YC23_CRYP1</name>
<evidence type="ECO:0000313" key="3">
    <source>
        <dbReference type="Proteomes" id="UP000803844"/>
    </source>
</evidence>
<dbReference type="AlphaFoldDB" id="A0A9P4YC23"/>
<keyword evidence="1" id="KW-0472">Membrane</keyword>
<evidence type="ECO:0000313" key="2">
    <source>
        <dbReference type="EMBL" id="KAF3770306.1"/>
    </source>
</evidence>
<protein>
    <submittedName>
        <fullName evidence="2">FAD/NAD(P)-binding domain-containing protein</fullName>
    </submittedName>
</protein>
<dbReference type="Proteomes" id="UP000803844">
    <property type="component" value="Unassembled WGS sequence"/>
</dbReference>
<dbReference type="EMBL" id="MU032344">
    <property type="protein sequence ID" value="KAF3770306.1"/>
    <property type="molecule type" value="Genomic_DNA"/>
</dbReference>
<dbReference type="Gene3D" id="3.30.70.1990">
    <property type="match status" value="1"/>
</dbReference>
<dbReference type="SUPFAM" id="SSF51905">
    <property type="entry name" value="FAD/NAD(P)-binding domain"/>
    <property type="match status" value="1"/>
</dbReference>
<evidence type="ECO:0000256" key="1">
    <source>
        <dbReference type="SAM" id="Phobius"/>
    </source>
</evidence>
<keyword evidence="1" id="KW-1133">Transmembrane helix</keyword>
<accession>A0A9P4YC23</accession>
<dbReference type="InterPro" id="IPR036188">
    <property type="entry name" value="FAD/NAD-bd_sf"/>
</dbReference>
<sequence length="522" mass="59413">MASAKDGQKKHVVIVGAGGAGMSCAATLSQHPDKFKVTVIEKGSCCGGQAMSIPLDEKKFGASWMNNGVQGGSPIFKHTFNFFHKYDHDPEEVQLQVSFGKGKSGFWTNVFPSQLVEKYASDIKKFGIFLKLIKYTMPILGLVPIRIMLRLMFFSKDFGDKMVYPLIALFLGTGNQTANVPSAIVERLFDDPNMKLWDYDSETLLPNLPKMVTFDKLAAFYEDWRKDLVSNGVDIRLNTEVTHIVGRTSKGRTYTNSSGAGGDSGEQQEHFDDMVMCTLADDALRILGKKATFRERFVLGGAKFYDDITVTHWDSGYFNKHYETSFSADLCAQPKTPAQEDQVAFAKGEDASRPGGFRPMYYTKSYQQDPKKIEMSFDCSNYQHQLLKANGPRDDAGYPHVYQTIFLDKRNRDLWTWPEIDKDKIIAENWWHQLGHRWSHYLRVVPMMMFINGKNKTWFAGSWTLVNMHELACVSGIAAAYRLGADYHKFDDFAEDFFSKYLALSHGVFYSREEKRRKSKKQ</sequence>
<keyword evidence="1" id="KW-0812">Transmembrane</keyword>
<dbReference type="PROSITE" id="PS51257">
    <property type="entry name" value="PROKAR_LIPOPROTEIN"/>
    <property type="match status" value="1"/>
</dbReference>
<dbReference type="Pfam" id="PF13450">
    <property type="entry name" value="NAD_binding_8"/>
    <property type="match status" value="1"/>
</dbReference>
<dbReference type="Gene3D" id="1.10.405.20">
    <property type="match status" value="1"/>
</dbReference>
<proteinExistence type="predicted"/>
<dbReference type="InterPro" id="IPR050464">
    <property type="entry name" value="Zeta_carotene_desat/Oxidored"/>
</dbReference>
<comment type="caution">
    <text evidence="2">The sequence shown here is derived from an EMBL/GenBank/DDBJ whole genome shotgun (WGS) entry which is preliminary data.</text>
</comment>
<dbReference type="PANTHER" id="PTHR42923:SF20">
    <property type="entry name" value="FLAVIN-CONTAINING AMINE OXIDASEDEHYDROGENASE"/>
    <property type="match status" value="1"/>
</dbReference>
<dbReference type="GO" id="GO:0016491">
    <property type="term" value="F:oxidoreductase activity"/>
    <property type="evidence" value="ECO:0007669"/>
    <property type="project" value="TreeGrafter"/>
</dbReference>
<dbReference type="OrthoDB" id="2019015at2759"/>
<reference evidence="2" key="1">
    <citation type="journal article" date="2020" name="Phytopathology">
        <title>Genome sequence of the chestnut blight fungus Cryphonectria parasitica EP155: A fundamental resource for an archetypical invasive plant pathogen.</title>
        <authorList>
            <person name="Crouch J.A."/>
            <person name="Dawe A."/>
            <person name="Aerts A."/>
            <person name="Barry K."/>
            <person name="Churchill A.C.L."/>
            <person name="Grimwood J."/>
            <person name="Hillman B."/>
            <person name="Milgroom M.G."/>
            <person name="Pangilinan J."/>
            <person name="Smith M."/>
            <person name="Salamov A."/>
            <person name="Schmutz J."/>
            <person name="Yadav J."/>
            <person name="Grigoriev I.V."/>
            <person name="Nuss D."/>
        </authorList>
    </citation>
    <scope>NUCLEOTIDE SEQUENCE</scope>
    <source>
        <strain evidence="2">EP155</strain>
    </source>
</reference>
<dbReference type="PANTHER" id="PTHR42923">
    <property type="entry name" value="PROTOPORPHYRINOGEN OXIDASE"/>
    <property type="match status" value="1"/>
</dbReference>
<dbReference type="Gene3D" id="3.50.50.60">
    <property type="entry name" value="FAD/NAD(P)-binding domain"/>
    <property type="match status" value="1"/>
</dbReference>
<organism evidence="2 3">
    <name type="scientific">Cryphonectria parasitica (strain ATCC 38755 / EP155)</name>
    <dbReference type="NCBI Taxonomy" id="660469"/>
    <lineage>
        <taxon>Eukaryota</taxon>
        <taxon>Fungi</taxon>
        <taxon>Dikarya</taxon>
        <taxon>Ascomycota</taxon>
        <taxon>Pezizomycotina</taxon>
        <taxon>Sordariomycetes</taxon>
        <taxon>Sordariomycetidae</taxon>
        <taxon>Diaporthales</taxon>
        <taxon>Cryphonectriaceae</taxon>
        <taxon>Cryphonectria-Endothia species complex</taxon>
        <taxon>Cryphonectria</taxon>
    </lineage>
</organism>
<gene>
    <name evidence="2" type="ORF">M406DRAFT_249080</name>
</gene>
<keyword evidence="3" id="KW-1185">Reference proteome</keyword>